<reference evidence="2" key="1">
    <citation type="submission" date="2023-04" db="EMBL/GenBank/DDBJ databases">
        <title>Phytophthora fragariaefolia NBRC 109709.</title>
        <authorList>
            <person name="Ichikawa N."/>
            <person name="Sato H."/>
            <person name="Tonouchi N."/>
        </authorList>
    </citation>
    <scope>NUCLEOTIDE SEQUENCE</scope>
    <source>
        <strain evidence="2">NBRC 109709</strain>
    </source>
</reference>
<feature type="region of interest" description="Disordered" evidence="1">
    <location>
        <begin position="231"/>
        <end position="277"/>
    </location>
</feature>
<evidence type="ECO:0000313" key="2">
    <source>
        <dbReference type="EMBL" id="GMF43105.1"/>
    </source>
</evidence>
<evidence type="ECO:0000256" key="1">
    <source>
        <dbReference type="SAM" id="MobiDB-lite"/>
    </source>
</evidence>
<sequence>METRTHPKPLSATATKHEPVQRSMKYHLTIGENGALLGASRLREYVGATRLQDPSLLPDCHNLITFNRLLAELTEPASSSTSEGITSGSTSVLRAFELPQEPSVVADGNNRSPPGAAVPAADGDGMTVVRRRKHKRKERLPSTPIRPSPTSFRKPLPHRRPASESGTQSGDWISPLPSPQRQRESNARATVASNPAARRHRATLAAYQALAANTDCESEYEQDTLTEDLTSDTGHATLGAESSGTCATRGGRAAGTEGQLGHQSTQVGHALDDVDMD</sequence>
<dbReference type="AlphaFoldDB" id="A0A9W6XQC9"/>
<organism evidence="2 3">
    <name type="scientific">Phytophthora fragariaefolia</name>
    <dbReference type="NCBI Taxonomy" id="1490495"/>
    <lineage>
        <taxon>Eukaryota</taxon>
        <taxon>Sar</taxon>
        <taxon>Stramenopiles</taxon>
        <taxon>Oomycota</taxon>
        <taxon>Peronosporomycetes</taxon>
        <taxon>Peronosporales</taxon>
        <taxon>Peronosporaceae</taxon>
        <taxon>Phytophthora</taxon>
    </lineage>
</organism>
<feature type="compositionally biased region" description="Low complexity" evidence="1">
    <location>
        <begin position="113"/>
        <end position="125"/>
    </location>
</feature>
<accession>A0A9W6XQC9</accession>
<protein>
    <submittedName>
        <fullName evidence="2">Unnamed protein product</fullName>
    </submittedName>
</protein>
<name>A0A9W6XQC9_9STRA</name>
<comment type="caution">
    <text evidence="2">The sequence shown here is derived from an EMBL/GenBank/DDBJ whole genome shotgun (WGS) entry which is preliminary data.</text>
</comment>
<evidence type="ECO:0000313" key="3">
    <source>
        <dbReference type="Proteomes" id="UP001165121"/>
    </source>
</evidence>
<keyword evidence="3" id="KW-1185">Reference proteome</keyword>
<proteinExistence type="predicted"/>
<feature type="region of interest" description="Disordered" evidence="1">
    <location>
        <begin position="103"/>
        <end position="198"/>
    </location>
</feature>
<feature type="compositionally biased region" description="Low complexity" evidence="1">
    <location>
        <begin position="244"/>
        <end position="257"/>
    </location>
</feature>
<feature type="compositionally biased region" description="Basic residues" evidence="1">
    <location>
        <begin position="129"/>
        <end position="138"/>
    </location>
</feature>
<dbReference type="EMBL" id="BSXT01001511">
    <property type="protein sequence ID" value="GMF43105.1"/>
    <property type="molecule type" value="Genomic_DNA"/>
</dbReference>
<dbReference type="Proteomes" id="UP001165121">
    <property type="component" value="Unassembled WGS sequence"/>
</dbReference>
<gene>
    <name evidence="2" type="ORF">Pfra01_001442400</name>
</gene>